<dbReference type="Proteomes" id="UP000792457">
    <property type="component" value="Unassembled WGS sequence"/>
</dbReference>
<evidence type="ECO:0000256" key="2">
    <source>
        <dbReference type="ARBA" id="ARBA00022245"/>
    </source>
</evidence>
<protein>
    <recommendedName>
        <fullName evidence="2">Male-enhanced antigen 1</fullName>
    </recommendedName>
</protein>
<organism evidence="8 9">
    <name type="scientific">Ladona fulva</name>
    <name type="common">Scarce chaser dragonfly</name>
    <name type="synonym">Libellula fulva</name>
    <dbReference type="NCBI Taxonomy" id="123851"/>
    <lineage>
        <taxon>Eukaryota</taxon>
        <taxon>Metazoa</taxon>
        <taxon>Ecdysozoa</taxon>
        <taxon>Arthropoda</taxon>
        <taxon>Hexapoda</taxon>
        <taxon>Insecta</taxon>
        <taxon>Pterygota</taxon>
        <taxon>Palaeoptera</taxon>
        <taxon>Odonata</taxon>
        <taxon>Epiprocta</taxon>
        <taxon>Anisoptera</taxon>
        <taxon>Libelluloidea</taxon>
        <taxon>Libellulidae</taxon>
        <taxon>Ladona</taxon>
    </lineage>
</organism>
<dbReference type="Pfam" id="PF06910">
    <property type="entry name" value="MEA1"/>
    <property type="match status" value="1"/>
</dbReference>
<sequence>MVNSWSPDPQQSHCSGEAGPISSLSVNAIEVDSSDSENEELPNNGYELLPMTPNEDVQLDSDEDEEADDSDHEEEVHSPEAESSSNQQLEVNKEDMGTSSSSCNSETNGSPREEMDPELMEQVKTAMSGFTLPLTAVPNWAFHVPEEEWRSHLVERMHCIQRGTSSPIFMYLDVSAVHHPMRYKSKFGHGAAQKPTLLFIDSMKYGVTFW</sequence>
<feature type="region of interest" description="Disordered" evidence="7">
    <location>
        <begin position="1"/>
        <end position="116"/>
    </location>
</feature>
<keyword evidence="4" id="KW-0597">Phosphoprotein</keyword>
<name>A0A8K0NXP8_LADFU</name>
<dbReference type="GO" id="GO:0007283">
    <property type="term" value="P:spermatogenesis"/>
    <property type="evidence" value="ECO:0007669"/>
    <property type="project" value="UniProtKB-KW"/>
</dbReference>
<dbReference type="GO" id="GO:0030154">
    <property type="term" value="P:cell differentiation"/>
    <property type="evidence" value="ECO:0007669"/>
    <property type="project" value="UniProtKB-KW"/>
</dbReference>
<keyword evidence="3" id="KW-0217">Developmental protein</keyword>
<feature type="compositionally biased region" description="Acidic residues" evidence="7">
    <location>
        <begin position="57"/>
        <end position="73"/>
    </location>
</feature>
<gene>
    <name evidence="8" type="ORF">J437_LFUL007023</name>
</gene>
<dbReference type="OrthoDB" id="5593200at2759"/>
<proteinExistence type="predicted"/>
<feature type="compositionally biased region" description="Low complexity" evidence="7">
    <location>
        <begin position="97"/>
        <end position="110"/>
    </location>
</feature>
<keyword evidence="5" id="KW-0221">Differentiation</keyword>
<evidence type="ECO:0000256" key="6">
    <source>
        <dbReference type="ARBA" id="ARBA00022871"/>
    </source>
</evidence>
<reference evidence="8" key="1">
    <citation type="submission" date="2013-04" db="EMBL/GenBank/DDBJ databases">
        <authorList>
            <person name="Qu J."/>
            <person name="Murali S.C."/>
            <person name="Bandaranaike D."/>
            <person name="Bellair M."/>
            <person name="Blankenburg K."/>
            <person name="Chao H."/>
            <person name="Dinh H."/>
            <person name="Doddapaneni H."/>
            <person name="Downs B."/>
            <person name="Dugan-Rocha S."/>
            <person name="Elkadiri S."/>
            <person name="Gnanaolivu R.D."/>
            <person name="Hernandez B."/>
            <person name="Javaid M."/>
            <person name="Jayaseelan J.C."/>
            <person name="Lee S."/>
            <person name="Li M."/>
            <person name="Ming W."/>
            <person name="Munidasa M."/>
            <person name="Muniz J."/>
            <person name="Nguyen L."/>
            <person name="Ongeri F."/>
            <person name="Osuji N."/>
            <person name="Pu L.-L."/>
            <person name="Puazo M."/>
            <person name="Qu C."/>
            <person name="Quiroz J."/>
            <person name="Raj R."/>
            <person name="Weissenberger G."/>
            <person name="Xin Y."/>
            <person name="Zou X."/>
            <person name="Han Y."/>
            <person name="Richards S."/>
            <person name="Worley K."/>
            <person name="Muzny D."/>
            <person name="Gibbs R."/>
        </authorList>
    </citation>
    <scope>NUCLEOTIDE SEQUENCE</scope>
    <source>
        <strain evidence="8">Sampled in the wild</strain>
    </source>
</reference>
<keyword evidence="9" id="KW-1185">Reference proteome</keyword>
<feature type="compositionally biased region" description="Polar residues" evidence="7">
    <location>
        <begin position="81"/>
        <end position="90"/>
    </location>
</feature>
<dbReference type="EMBL" id="KZ308366">
    <property type="protein sequence ID" value="KAG8228305.1"/>
    <property type="molecule type" value="Genomic_DNA"/>
</dbReference>
<evidence type="ECO:0000256" key="7">
    <source>
        <dbReference type="SAM" id="MobiDB-lite"/>
    </source>
</evidence>
<evidence type="ECO:0000256" key="3">
    <source>
        <dbReference type="ARBA" id="ARBA00022473"/>
    </source>
</evidence>
<reference evidence="8" key="2">
    <citation type="submission" date="2017-10" db="EMBL/GenBank/DDBJ databases">
        <title>Ladona fulva Genome sequencing and assembly.</title>
        <authorList>
            <person name="Murali S."/>
            <person name="Richards S."/>
            <person name="Bandaranaike D."/>
            <person name="Bellair M."/>
            <person name="Blankenburg K."/>
            <person name="Chao H."/>
            <person name="Dinh H."/>
            <person name="Doddapaneni H."/>
            <person name="Dugan-Rocha S."/>
            <person name="Elkadiri S."/>
            <person name="Gnanaolivu R."/>
            <person name="Hernandez B."/>
            <person name="Skinner E."/>
            <person name="Javaid M."/>
            <person name="Lee S."/>
            <person name="Li M."/>
            <person name="Ming W."/>
            <person name="Munidasa M."/>
            <person name="Muniz J."/>
            <person name="Nguyen L."/>
            <person name="Hughes D."/>
            <person name="Osuji N."/>
            <person name="Pu L.-L."/>
            <person name="Puazo M."/>
            <person name="Qu C."/>
            <person name="Quiroz J."/>
            <person name="Raj R."/>
            <person name="Weissenberger G."/>
            <person name="Xin Y."/>
            <person name="Zou X."/>
            <person name="Han Y."/>
            <person name="Worley K."/>
            <person name="Muzny D."/>
            <person name="Gibbs R."/>
        </authorList>
    </citation>
    <scope>NUCLEOTIDE SEQUENCE</scope>
    <source>
        <strain evidence="8">Sampled in the wild</strain>
    </source>
</reference>
<dbReference type="AlphaFoldDB" id="A0A8K0NXP8"/>
<comment type="caution">
    <text evidence="8">The sequence shown here is derived from an EMBL/GenBank/DDBJ whole genome shotgun (WGS) entry which is preliminary data.</text>
</comment>
<keyword evidence="6" id="KW-0744">Spermatogenesis</keyword>
<dbReference type="InterPro" id="IPR009685">
    <property type="entry name" value="MEA1"/>
</dbReference>
<evidence type="ECO:0000256" key="1">
    <source>
        <dbReference type="ARBA" id="ARBA00002540"/>
    </source>
</evidence>
<feature type="compositionally biased region" description="Polar residues" evidence="7">
    <location>
        <begin position="1"/>
        <end position="14"/>
    </location>
</feature>
<evidence type="ECO:0000313" key="8">
    <source>
        <dbReference type="EMBL" id="KAG8228305.1"/>
    </source>
</evidence>
<comment type="function">
    <text evidence="1">May play an important role in spermatogenesis and/or testis development.</text>
</comment>
<evidence type="ECO:0000256" key="4">
    <source>
        <dbReference type="ARBA" id="ARBA00022553"/>
    </source>
</evidence>
<dbReference type="PANTHER" id="PTHR17005">
    <property type="entry name" value="MALE-ENHANCED ANTIGEN-1"/>
    <property type="match status" value="1"/>
</dbReference>
<evidence type="ECO:0000313" key="9">
    <source>
        <dbReference type="Proteomes" id="UP000792457"/>
    </source>
</evidence>
<accession>A0A8K0NXP8</accession>
<evidence type="ECO:0000256" key="5">
    <source>
        <dbReference type="ARBA" id="ARBA00022782"/>
    </source>
</evidence>